<organism evidence="1 2">
    <name type="scientific">Candidatus Taylorbacteria bacterium RIFCSPHIGHO2_02_FULL_45_35</name>
    <dbReference type="NCBI Taxonomy" id="1802311"/>
    <lineage>
        <taxon>Bacteria</taxon>
        <taxon>Candidatus Tayloriibacteriota</taxon>
    </lineage>
</organism>
<dbReference type="AlphaFoldDB" id="A0A1G2MWY9"/>
<reference evidence="1 2" key="1">
    <citation type="journal article" date="2016" name="Nat. Commun.">
        <title>Thousands of microbial genomes shed light on interconnected biogeochemical processes in an aquifer system.</title>
        <authorList>
            <person name="Anantharaman K."/>
            <person name="Brown C.T."/>
            <person name="Hug L.A."/>
            <person name="Sharon I."/>
            <person name="Castelle C.J."/>
            <person name="Probst A.J."/>
            <person name="Thomas B.C."/>
            <person name="Singh A."/>
            <person name="Wilkins M.J."/>
            <person name="Karaoz U."/>
            <person name="Brodie E.L."/>
            <person name="Williams K.H."/>
            <person name="Hubbard S.S."/>
            <person name="Banfield J.F."/>
        </authorList>
    </citation>
    <scope>NUCLEOTIDE SEQUENCE [LARGE SCALE GENOMIC DNA]</scope>
</reference>
<proteinExistence type="predicted"/>
<accession>A0A1G2MWY9</accession>
<dbReference type="Proteomes" id="UP000177943">
    <property type="component" value="Unassembled WGS sequence"/>
</dbReference>
<evidence type="ECO:0000313" key="2">
    <source>
        <dbReference type="Proteomes" id="UP000177943"/>
    </source>
</evidence>
<sequence length="72" mass="8570">MFFSCWYITALKNKNQQVRSSHSFIKHAYSPAGRLLFEKKKNESLSPEVEPWIRRKVQPRGFYNLEAKLPNQ</sequence>
<name>A0A1G2MWY9_9BACT</name>
<protein>
    <submittedName>
        <fullName evidence="1">Uncharacterized protein</fullName>
    </submittedName>
</protein>
<gene>
    <name evidence="1" type="ORF">A3D56_02840</name>
</gene>
<dbReference type="EMBL" id="MHRP01000009">
    <property type="protein sequence ID" value="OHA27562.1"/>
    <property type="molecule type" value="Genomic_DNA"/>
</dbReference>
<comment type="caution">
    <text evidence="1">The sequence shown here is derived from an EMBL/GenBank/DDBJ whole genome shotgun (WGS) entry which is preliminary data.</text>
</comment>
<evidence type="ECO:0000313" key="1">
    <source>
        <dbReference type="EMBL" id="OHA27562.1"/>
    </source>
</evidence>